<evidence type="ECO:0000313" key="5">
    <source>
        <dbReference type="EMBL" id="CAG5108693.1"/>
    </source>
</evidence>
<dbReference type="SMART" id="SM00130">
    <property type="entry name" value="KR"/>
    <property type="match status" value="1"/>
</dbReference>
<name>A0ABN7T154_OIKDI</name>
<reference evidence="5 6" key="1">
    <citation type="submission" date="2021-04" db="EMBL/GenBank/DDBJ databases">
        <authorList>
            <person name="Bliznina A."/>
        </authorList>
    </citation>
    <scope>NUCLEOTIDE SEQUENCE [LARGE SCALE GENOMIC DNA]</scope>
</reference>
<evidence type="ECO:0000259" key="4">
    <source>
        <dbReference type="PROSITE" id="PS50070"/>
    </source>
</evidence>
<comment type="caution">
    <text evidence="3">Lacks conserved residue(s) required for the propagation of feature annotation.</text>
</comment>
<evidence type="ECO:0000256" key="2">
    <source>
        <dbReference type="ARBA" id="ARBA00023157"/>
    </source>
</evidence>
<organism evidence="5 6">
    <name type="scientific">Oikopleura dioica</name>
    <name type="common">Tunicate</name>
    <dbReference type="NCBI Taxonomy" id="34765"/>
    <lineage>
        <taxon>Eukaryota</taxon>
        <taxon>Metazoa</taxon>
        <taxon>Chordata</taxon>
        <taxon>Tunicata</taxon>
        <taxon>Appendicularia</taxon>
        <taxon>Copelata</taxon>
        <taxon>Oikopleuridae</taxon>
        <taxon>Oikopleura</taxon>
    </lineage>
</organism>
<dbReference type="PROSITE" id="PS00021">
    <property type="entry name" value="KRINGLE_1"/>
    <property type="match status" value="1"/>
</dbReference>
<evidence type="ECO:0000256" key="3">
    <source>
        <dbReference type="PROSITE-ProRule" id="PRU00121"/>
    </source>
</evidence>
<dbReference type="CDD" id="cd00108">
    <property type="entry name" value="KR"/>
    <property type="match status" value="1"/>
</dbReference>
<dbReference type="InterPro" id="IPR050759">
    <property type="entry name" value="Serine_protease_kringle"/>
</dbReference>
<keyword evidence="6" id="KW-1185">Reference proteome</keyword>
<dbReference type="Pfam" id="PF00051">
    <property type="entry name" value="Kringle"/>
    <property type="match status" value="1"/>
</dbReference>
<dbReference type="Gene3D" id="2.40.20.10">
    <property type="entry name" value="Plasminogen Kringle 4"/>
    <property type="match status" value="1"/>
</dbReference>
<dbReference type="EMBL" id="OU015566">
    <property type="protein sequence ID" value="CAG5108693.1"/>
    <property type="molecule type" value="Genomic_DNA"/>
</dbReference>
<accession>A0ABN7T154</accession>
<keyword evidence="2" id="KW-1015">Disulfide bond</keyword>
<feature type="domain" description="Kringle" evidence="4">
    <location>
        <begin position="145"/>
        <end position="221"/>
    </location>
</feature>
<sequence>MNYKFWFFSCFFIAKGALPDEDRVVVRTGFSRISRSVANSTAEDIFLEITGGESLGEKMTLKAQLNIFNYTAHLTDCDIFINSKTYRILESETVTSTGLLLNVQKLSSWTLELKRFSTSASKMEKMDFQCEIRLSSCLPSADPLGYYYTGHRTVTNSGRTCQKWSSQWPHSHSYRNQIISRFGERFLNTNYCRNPDNYNGGVWCYTTDPSKRWELCEIPTCDF</sequence>
<keyword evidence="1 3" id="KW-0420">Kringle</keyword>
<gene>
    <name evidence="5" type="ORF">OKIOD_LOCUS12676</name>
</gene>
<dbReference type="PANTHER" id="PTHR24261">
    <property type="entry name" value="PLASMINOGEN-RELATED"/>
    <property type="match status" value="1"/>
</dbReference>
<dbReference type="PANTHER" id="PTHR24261:SF7">
    <property type="entry name" value="KRINGLE DOMAIN-CONTAINING PROTEIN"/>
    <property type="match status" value="1"/>
</dbReference>
<evidence type="ECO:0000256" key="1">
    <source>
        <dbReference type="ARBA" id="ARBA00022572"/>
    </source>
</evidence>
<dbReference type="InterPro" id="IPR018056">
    <property type="entry name" value="Kringle_CS"/>
</dbReference>
<dbReference type="SUPFAM" id="SSF57440">
    <property type="entry name" value="Kringle-like"/>
    <property type="match status" value="1"/>
</dbReference>
<dbReference type="PRINTS" id="PR00018">
    <property type="entry name" value="KRINGLE"/>
</dbReference>
<dbReference type="InterPro" id="IPR013806">
    <property type="entry name" value="Kringle-like"/>
</dbReference>
<dbReference type="InterPro" id="IPR000001">
    <property type="entry name" value="Kringle"/>
</dbReference>
<protein>
    <submittedName>
        <fullName evidence="5">Oidioi.mRNA.OKI2018_I69.chr1.g3911.t1.cds</fullName>
    </submittedName>
</protein>
<dbReference type="Proteomes" id="UP001158576">
    <property type="component" value="Chromosome 1"/>
</dbReference>
<proteinExistence type="predicted"/>
<dbReference type="PROSITE" id="PS50070">
    <property type="entry name" value="KRINGLE_2"/>
    <property type="match status" value="1"/>
</dbReference>
<dbReference type="InterPro" id="IPR038178">
    <property type="entry name" value="Kringle_sf"/>
</dbReference>
<evidence type="ECO:0000313" key="6">
    <source>
        <dbReference type="Proteomes" id="UP001158576"/>
    </source>
</evidence>